<comment type="function">
    <text evidence="9">The M ring may be actively involved in energy transduction.</text>
</comment>
<dbReference type="PANTHER" id="PTHR30046">
    <property type="entry name" value="FLAGELLAR M-RING PROTEIN"/>
    <property type="match status" value="1"/>
</dbReference>
<keyword evidence="5 11" id="KW-0812">Transmembrane</keyword>
<evidence type="ECO:0000256" key="9">
    <source>
        <dbReference type="PIRNR" id="PIRNR004862"/>
    </source>
</evidence>
<evidence type="ECO:0000313" key="14">
    <source>
        <dbReference type="EMBL" id="MET3613895.1"/>
    </source>
</evidence>
<keyword evidence="15" id="KW-1185">Reference proteome</keyword>
<dbReference type="Gene3D" id="3.30.300.30">
    <property type="match status" value="1"/>
</dbReference>
<sequence length="573" mass="60279">MNLLNQLLAIGKNLAGLGPGRLAALAGVGVLTIALILGATYYLNKPSMETLYVGLDSSDVTHISLALAGAGIAFEQGTDGTSIKVKVGQTAQARLLLAEQGLPNSANAGYELFDKVGSLGLTSFMQQITKVRALEGEIARTIQQIQGISAARVHIVLADQGSFREATQKPTASVMVRAGAQAGRKAAQSIRHLVASSVPGLSPDDVTILDSTGQLLASGDDYSNTAANRSLNTELQVQSQIETNIDKALSPFLGIDNFRASVVAKLNTDAQQTQETTFDPDSKVERSVRTTKDSQKSQQTESNNATTVQQNIPQGTAAGANKGGPSQNDEQEKKEETTNYEINSKTVATVRNSYSVDKLSVAVVVNKARVAKLVGEPVDQAKIDAYVAEMQKVVTAAAGIDPKRGDEINVTVMDFLENQLIADAAASGPGIMEILTRNLAGIINSLAFIIVAFLIVWLGFRPLAKSMGTGLVVAGAAGAPGGVIEGQTDSLGLELPDFAPSGVDGPGATLMEGFGSDFGFDSTEDLLTAGDDPEGGFNRRVKEGPERRLARMVEISEERAAKILRKWAVDRAA</sequence>
<evidence type="ECO:0000256" key="10">
    <source>
        <dbReference type="SAM" id="MobiDB-lite"/>
    </source>
</evidence>
<evidence type="ECO:0000259" key="13">
    <source>
        <dbReference type="Pfam" id="PF08345"/>
    </source>
</evidence>
<comment type="similarity">
    <text evidence="3 9">Belongs to the FliF family.</text>
</comment>
<dbReference type="InterPro" id="IPR045851">
    <property type="entry name" value="AMP-bd_C_sf"/>
</dbReference>
<evidence type="ECO:0000256" key="5">
    <source>
        <dbReference type="ARBA" id="ARBA00022692"/>
    </source>
</evidence>
<dbReference type="PANTHER" id="PTHR30046:SF0">
    <property type="entry name" value="FLAGELLAR M-RING PROTEIN"/>
    <property type="match status" value="1"/>
</dbReference>
<evidence type="ECO:0000256" key="4">
    <source>
        <dbReference type="ARBA" id="ARBA00022475"/>
    </source>
</evidence>
<dbReference type="RefSeq" id="WP_354556390.1">
    <property type="nucleotide sequence ID" value="NZ_JBEPMB010000002.1"/>
</dbReference>
<dbReference type="Pfam" id="PF01514">
    <property type="entry name" value="YscJ_FliF"/>
    <property type="match status" value="1"/>
</dbReference>
<dbReference type="PRINTS" id="PR01009">
    <property type="entry name" value="FLGMRINGFLIF"/>
</dbReference>
<evidence type="ECO:0000313" key="15">
    <source>
        <dbReference type="Proteomes" id="UP001549047"/>
    </source>
</evidence>
<dbReference type="EMBL" id="JBEPMB010000002">
    <property type="protein sequence ID" value="MET3613895.1"/>
    <property type="molecule type" value="Genomic_DNA"/>
</dbReference>
<evidence type="ECO:0000256" key="8">
    <source>
        <dbReference type="ARBA" id="ARBA00023143"/>
    </source>
</evidence>
<keyword evidence="4" id="KW-1003">Cell membrane</keyword>
<feature type="compositionally biased region" description="Polar residues" evidence="10">
    <location>
        <begin position="296"/>
        <end position="314"/>
    </location>
</feature>
<keyword evidence="7 11" id="KW-0472">Membrane</keyword>
<feature type="domain" description="Flagellar M-ring C-terminal" evidence="13">
    <location>
        <begin position="249"/>
        <end position="415"/>
    </location>
</feature>
<evidence type="ECO:0000256" key="1">
    <source>
        <dbReference type="ARBA" id="ARBA00004117"/>
    </source>
</evidence>
<keyword evidence="14" id="KW-0966">Cell projection</keyword>
<dbReference type="Proteomes" id="UP001549047">
    <property type="component" value="Unassembled WGS sequence"/>
</dbReference>
<dbReference type="InterPro" id="IPR006182">
    <property type="entry name" value="FliF_N_dom"/>
</dbReference>
<comment type="caution">
    <text evidence="14">The sequence shown here is derived from an EMBL/GenBank/DDBJ whole genome shotgun (WGS) entry which is preliminary data.</text>
</comment>
<accession>A0ABV2J1P4</accession>
<dbReference type="InterPro" id="IPR043427">
    <property type="entry name" value="YscJ/FliF"/>
</dbReference>
<feature type="transmembrane region" description="Helical" evidence="11">
    <location>
        <begin position="439"/>
        <end position="460"/>
    </location>
</feature>
<keyword evidence="6 11" id="KW-1133">Transmembrane helix</keyword>
<feature type="transmembrane region" description="Helical" evidence="11">
    <location>
        <begin position="22"/>
        <end position="43"/>
    </location>
</feature>
<evidence type="ECO:0000256" key="6">
    <source>
        <dbReference type="ARBA" id="ARBA00022989"/>
    </source>
</evidence>
<name>A0ABV2J1P4_9HYPH</name>
<comment type="subcellular location">
    <subcellularLocation>
        <location evidence="1 9">Bacterial flagellum basal body</location>
    </subcellularLocation>
    <subcellularLocation>
        <location evidence="2">Cell membrane</location>
        <topology evidence="2">Multi-pass membrane protein</topology>
    </subcellularLocation>
</comment>
<dbReference type="InterPro" id="IPR013556">
    <property type="entry name" value="Flag_M-ring_C"/>
</dbReference>
<evidence type="ECO:0000256" key="11">
    <source>
        <dbReference type="SAM" id="Phobius"/>
    </source>
</evidence>
<dbReference type="PIRSF" id="PIRSF004862">
    <property type="entry name" value="FliF"/>
    <property type="match status" value="1"/>
</dbReference>
<protein>
    <recommendedName>
        <fullName evidence="9">Flagellar M-ring protein</fullName>
    </recommendedName>
</protein>
<evidence type="ECO:0000256" key="3">
    <source>
        <dbReference type="ARBA" id="ARBA00007971"/>
    </source>
</evidence>
<proteinExistence type="inferred from homology"/>
<dbReference type="InterPro" id="IPR000067">
    <property type="entry name" value="FlgMring_FliF"/>
</dbReference>
<dbReference type="Pfam" id="PF08345">
    <property type="entry name" value="YscJ_FliF_C"/>
    <property type="match status" value="1"/>
</dbReference>
<feature type="region of interest" description="Disordered" evidence="10">
    <location>
        <begin position="271"/>
        <end position="340"/>
    </location>
</feature>
<feature type="compositionally biased region" description="Basic and acidic residues" evidence="10">
    <location>
        <begin position="280"/>
        <end position="295"/>
    </location>
</feature>
<dbReference type="NCBIfam" id="TIGR00206">
    <property type="entry name" value="fliF"/>
    <property type="match status" value="1"/>
</dbReference>
<keyword evidence="8 9" id="KW-0975">Bacterial flagellum</keyword>
<evidence type="ECO:0000256" key="7">
    <source>
        <dbReference type="ARBA" id="ARBA00023136"/>
    </source>
</evidence>
<evidence type="ECO:0000259" key="12">
    <source>
        <dbReference type="Pfam" id="PF01514"/>
    </source>
</evidence>
<evidence type="ECO:0000256" key="2">
    <source>
        <dbReference type="ARBA" id="ARBA00004651"/>
    </source>
</evidence>
<organism evidence="14 15">
    <name type="scientific">Rhizobium aquaticum</name>
    <dbReference type="NCBI Taxonomy" id="1549636"/>
    <lineage>
        <taxon>Bacteria</taxon>
        <taxon>Pseudomonadati</taxon>
        <taxon>Pseudomonadota</taxon>
        <taxon>Alphaproteobacteria</taxon>
        <taxon>Hyphomicrobiales</taxon>
        <taxon>Rhizobiaceae</taxon>
        <taxon>Rhizobium/Agrobacterium group</taxon>
        <taxon>Rhizobium</taxon>
    </lineage>
</organism>
<keyword evidence="14" id="KW-0969">Cilium</keyword>
<reference evidence="14 15" key="1">
    <citation type="submission" date="2024-06" db="EMBL/GenBank/DDBJ databases">
        <title>Genomic Encyclopedia of Type Strains, Phase IV (KMG-IV): sequencing the most valuable type-strain genomes for metagenomic binning, comparative biology and taxonomic classification.</title>
        <authorList>
            <person name="Goeker M."/>
        </authorList>
    </citation>
    <scope>NUCLEOTIDE SEQUENCE [LARGE SCALE GENOMIC DNA]</scope>
    <source>
        <strain evidence="14 15">DSM 29780</strain>
    </source>
</reference>
<gene>
    <name evidence="14" type="ORF">ABID16_002224</name>
</gene>
<feature type="domain" description="Flagellar M-ring N-terminal" evidence="12">
    <location>
        <begin position="44"/>
        <end position="217"/>
    </location>
</feature>
<keyword evidence="14" id="KW-0282">Flagellum</keyword>